<feature type="region of interest" description="Disordered" evidence="1">
    <location>
        <begin position="98"/>
        <end position="126"/>
    </location>
</feature>
<feature type="compositionally biased region" description="Low complexity" evidence="1">
    <location>
        <begin position="25"/>
        <end position="35"/>
    </location>
</feature>
<reference evidence="2" key="1">
    <citation type="submission" date="2022-04" db="EMBL/GenBank/DDBJ databases">
        <title>Carnegiea gigantea Genome sequencing and assembly v2.</title>
        <authorList>
            <person name="Copetti D."/>
            <person name="Sanderson M.J."/>
            <person name="Burquez A."/>
            <person name="Wojciechowski M.F."/>
        </authorList>
    </citation>
    <scope>NUCLEOTIDE SEQUENCE</scope>
    <source>
        <strain evidence="2">SGP5-SGP5p</strain>
        <tissue evidence="2">Aerial part</tissue>
    </source>
</reference>
<evidence type="ECO:0000256" key="1">
    <source>
        <dbReference type="SAM" id="MobiDB-lite"/>
    </source>
</evidence>
<name>A0A9Q1K6Z2_9CARY</name>
<dbReference type="EMBL" id="JAKOGI010000291">
    <property type="protein sequence ID" value="KAJ8437574.1"/>
    <property type="molecule type" value="Genomic_DNA"/>
</dbReference>
<evidence type="ECO:0000313" key="2">
    <source>
        <dbReference type="EMBL" id="KAJ8437574.1"/>
    </source>
</evidence>
<dbReference type="AlphaFoldDB" id="A0A9Q1K6Z2"/>
<gene>
    <name evidence="2" type="ORF">Cgig2_005325</name>
</gene>
<protein>
    <submittedName>
        <fullName evidence="2">Uncharacterized protein</fullName>
    </submittedName>
</protein>
<feature type="region of interest" description="Disordered" evidence="1">
    <location>
        <begin position="21"/>
        <end position="84"/>
    </location>
</feature>
<dbReference type="OrthoDB" id="1911878at2759"/>
<dbReference type="Proteomes" id="UP001153076">
    <property type="component" value="Unassembled WGS sequence"/>
</dbReference>
<organism evidence="2 3">
    <name type="scientific">Carnegiea gigantea</name>
    <dbReference type="NCBI Taxonomy" id="171969"/>
    <lineage>
        <taxon>Eukaryota</taxon>
        <taxon>Viridiplantae</taxon>
        <taxon>Streptophyta</taxon>
        <taxon>Embryophyta</taxon>
        <taxon>Tracheophyta</taxon>
        <taxon>Spermatophyta</taxon>
        <taxon>Magnoliopsida</taxon>
        <taxon>eudicotyledons</taxon>
        <taxon>Gunneridae</taxon>
        <taxon>Pentapetalae</taxon>
        <taxon>Caryophyllales</taxon>
        <taxon>Cactineae</taxon>
        <taxon>Cactaceae</taxon>
        <taxon>Cactoideae</taxon>
        <taxon>Echinocereeae</taxon>
        <taxon>Carnegiea</taxon>
    </lineage>
</organism>
<feature type="compositionally biased region" description="Polar residues" evidence="1">
    <location>
        <begin position="44"/>
        <end position="62"/>
    </location>
</feature>
<feature type="compositionally biased region" description="Polar residues" evidence="1">
    <location>
        <begin position="72"/>
        <end position="84"/>
    </location>
</feature>
<sequence length="256" mass="28645">MEAETVLNLLDSYWYGLDFFKRKPSSSSTRSSFESNPVPKFSEKASSSPEIPSLPTIHTKSPSPKVEKIGPISQQRSDSASPNSVLLSPKLQAIFSGKESKEFEDSRGAEKEFHETPTDTKTSPLKDTIGMRRKKKGLSKSLSDLEFQELKGFMDLGFVFSEEDKDSILASIIPGLQRLGKKADANNADFVDDDKQGNKSERLAVSRPYLSESWEVMGKKRREGSLLNWKVPDSHNDNDMKGYLKFWAHTVASACR</sequence>
<accession>A0A9Q1K6Z2</accession>
<dbReference type="PANTHER" id="PTHR33785:SF12">
    <property type="entry name" value="DUF1685 FAMILY PROTEIN"/>
    <property type="match status" value="1"/>
</dbReference>
<proteinExistence type="predicted"/>
<comment type="caution">
    <text evidence="2">The sequence shown here is derived from an EMBL/GenBank/DDBJ whole genome shotgun (WGS) entry which is preliminary data.</text>
</comment>
<feature type="compositionally biased region" description="Basic and acidic residues" evidence="1">
    <location>
        <begin position="98"/>
        <end position="118"/>
    </location>
</feature>
<evidence type="ECO:0000313" key="3">
    <source>
        <dbReference type="Proteomes" id="UP001153076"/>
    </source>
</evidence>
<dbReference type="PANTHER" id="PTHR33785">
    <property type="entry name" value="OS06G0550800 PROTEIN"/>
    <property type="match status" value="1"/>
</dbReference>
<keyword evidence="3" id="KW-1185">Reference proteome</keyword>